<evidence type="ECO:0000313" key="6">
    <source>
        <dbReference type="WBParaSite" id="ASIM_0001620501-mRNA-1"/>
    </source>
</evidence>
<protein>
    <submittedName>
        <fullName evidence="6">Protein-tyrosine phosphatase</fullName>
    </submittedName>
</protein>
<evidence type="ECO:0000313" key="4">
    <source>
        <dbReference type="EMBL" id="VDK55644.1"/>
    </source>
</evidence>
<feature type="compositionally biased region" description="Basic and acidic residues" evidence="1">
    <location>
        <begin position="365"/>
        <end position="383"/>
    </location>
</feature>
<dbReference type="PROSITE" id="PS50055">
    <property type="entry name" value="TYR_PHOSPHATASE_PTP"/>
    <property type="match status" value="1"/>
</dbReference>
<dbReference type="PANTHER" id="PTHR46163">
    <property type="entry name" value="TYROSINE-PROTEIN PHOSPHATASE-RELATED"/>
    <property type="match status" value="1"/>
</dbReference>
<dbReference type="InterPro" id="IPR029021">
    <property type="entry name" value="Prot-tyrosine_phosphatase-like"/>
</dbReference>
<dbReference type="PRINTS" id="PR00700">
    <property type="entry name" value="PRTYPHPHTASE"/>
</dbReference>
<dbReference type="EMBL" id="UYRR01032440">
    <property type="protein sequence ID" value="VDK55644.1"/>
    <property type="molecule type" value="Genomic_DNA"/>
</dbReference>
<gene>
    <name evidence="4" type="ORF">ASIM_LOCUS15612</name>
</gene>
<feature type="compositionally biased region" description="Basic and acidic residues" evidence="1">
    <location>
        <begin position="400"/>
        <end position="467"/>
    </location>
</feature>
<accession>A0A0M3K5G4</accession>
<dbReference type="SMART" id="SM00404">
    <property type="entry name" value="PTPc_motif"/>
    <property type="match status" value="1"/>
</dbReference>
<dbReference type="Gene3D" id="3.90.190.10">
    <property type="entry name" value="Protein tyrosine phosphatase superfamily"/>
    <property type="match status" value="1"/>
</dbReference>
<dbReference type="CDD" id="cd00047">
    <property type="entry name" value="PTPc"/>
    <property type="match status" value="1"/>
</dbReference>
<dbReference type="OrthoDB" id="10253954at2759"/>
<name>A0A0M3K5G4_ANISI</name>
<dbReference type="InterPro" id="IPR000387">
    <property type="entry name" value="Tyr_Pase_dom"/>
</dbReference>
<dbReference type="Proteomes" id="UP000267096">
    <property type="component" value="Unassembled WGS sequence"/>
</dbReference>
<proteinExistence type="predicted"/>
<feature type="domain" description="Tyrosine-protein phosphatase" evidence="2">
    <location>
        <begin position="22"/>
        <end position="274"/>
    </location>
</feature>
<dbReference type="SUPFAM" id="SSF52799">
    <property type="entry name" value="(Phosphotyrosine protein) phosphatases II"/>
    <property type="match status" value="1"/>
</dbReference>
<dbReference type="PROSITE" id="PS50056">
    <property type="entry name" value="TYR_PHOSPHATASE_2"/>
    <property type="match status" value="1"/>
</dbReference>
<dbReference type="InterPro" id="IPR016130">
    <property type="entry name" value="Tyr_Pase_AS"/>
</dbReference>
<dbReference type="Pfam" id="PF00102">
    <property type="entry name" value="Y_phosphatase"/>
    <property type="match status" value="1"/>
</dbReference>
<reference evidence="6" key="1">
    <citation type="submission" date="2017-02" db="UniProtKB">
        <authorList>
            <consortium name="WormBaseParasite"/>
        </authorList>
    </citation>
    <scope>IDENTIFICATION</scope>
</reference>
<dbReference type="InterPro" id="IPR052782">
    <property type="entry name" value="Oocyte-zygote_transition_reg"/>
</dbReference>
<dbReference type="SMART" id="SM00194">
    <property type="entry name" value="PTPc"/>
    <property type="match status" value="1"/>
</dbReference>
<dbReference type="InterPro" id="IPR000242">
    <property type="entry name" value="PTP_cat"/>
</dbReference>
<evidence type="ECO:0000256" key="1">
    <source>
        <dbReference type="SAM" id="MobiDB-lite"/>
    </source>
</evidence>
<dbReference type="PROSITE" id="PS00383">
    <property type="entry name" value="TYR_PHOSPHATASE_1"/>
    <property type="match status" value="1"/>
</dbReference>
<organism evidence="6">
    <name type="scientific">Anisakis simplex</name>
    <name type="common">Herring worm</name>
    <dbReference type="NCBI Taxonomy" id="6269"/>
    <lineage>
        <taxon>Eukaryota</taxon>
        <taxon>Metazoa</taxon>
        <taxon>Ecdysozoa</taxon>
        <taxon>Nematoda</taxon>
        <taxon>Chromadorea</taxon>
        <taxon>Rhabditida</taxon>
        <taxon>Spirurina</taxon>
        <taxon>Ascaridomorpha</taxon>
        <taxon>Ascaridoidea</taxon>
        <taxon>Anisakidae</taxon>
        <taxon>Anisakis</taxon>
        <taxon>Anisakis simplex complex</taxon>
    </lineage>
</organism>
<reference evidence="4 5" key="2">
    <citation type="submission" date="2018-11" db="EMBL/GenBank/DDBJ databases">
        <authorList>
            <consortium name="Pathogen Informatics"/>
        </authorList>
    </citation>
    <scope>NUCLEOTIDE SEQUENCE [LARGE SCALE GENOMIC DNA]</scope>
</reference>
<feature type="compositionally biased region" description="Basic and acidic residues" evidence="1">
    <location>
        <begin position="324"/>
        <end position="350"/>
    </location>
</feature>
<dbReference type="AlphaFoldDB" id="A0A0M3K5G4"/>
<sequence>MRKWLNDITKVQNKVKGGIHQLRLDYNEIKAFTPQDCSTTTFDANMTKCRYKDVKCLERTRVVLKWPPGDKNDFIHANWVKHELLENDFICCQAPLEATMGNFWRMVWQEKVRQIIMLCNLAELGKVKCCEYWPQKVGNKLEFGNLTISCKSVDTSDSSFVYTKLVLQCGAETRHVDHRQWVSWPDRSVPKTPMAPFRLLQYSRHYTNNPSVVHCSAGIGRTGTLVMIEIATNALKRGKLPDMKQYLKDVRGQRLQAVQTEDQYLYIHYAIVQLIFVKGIVSAREVRKFCAEYVDYLRMLNENDGKPLPLEITSPASKPANPKETADAERKKKHQDKVTFNEADQKEGKNEASPNAPSTPKRANIRKETETEVQQESDKEKHKATTGKNADAIKKSPVNDGKKEVKLKDEEKNDKDVKEDKNDCDKKVLEQNNPDEAKREQRIKKPGDSKDEKETKGTQPQKNEEIRSASSLQPVSVGELIFGKQIKEAKDTQPRKNEDIRLATTLQPVSVGELIFGKQIKEEQLVKNAKMKDSLRGNVEVKENKTINLSKQTTITAVSGSKEDDKPAQAQAIQTIPAQPSTLPASPNKASLPASTPADDRKTNQPKRKITYAPAKLYTVVQLGAKPAFYTFHKDVSQTKPTLNPR</sequence>
<feature type="region of interest" description="Disordered" evidence="1">
    <location>
        <begin position="304"/>
        <end position="474"/>
    </location>
</feature>
<feature type="domain" description="Tyrosine specific protein phosphatases" evidence="3">
    <location>
        <begin position="197"/>
        <end position="265"/>
    </location>
</feature>
<feature type="region of interest" description="Disordered" evidence="1">
    <location>
        <begin position="576"/>
        <end position="611"/>
    </location>
</feature>
<dbReference type="InterPro" id="IPR003595">
    <property type="entry name" value="Tyr_Pase_cat"/>
</dbReference>
<evidence type="ECO:0000259" key="3">
    <source>
        <dbReference type="PROSITE" id="PS50056"/>
    </source>
</evidence>
<dbReference type="WBParaSite" id="ASIM_0001620501-mRNA-1">
    <property type="protein sequence ID" value="ASIM_0001620501-mRNA-1"/>
    <property type="gene ID" value="ASIM_0001620501"/>
</dbReference>
<keyword evidence="5" id="KW-1185">Reference proteome</keyword>
<evidence type="ECO:0000259" key="2">
    <source>
        <dbReference type="PROSITE" id="PS50055"/>
    </source>
</evidence>
<evidence type="ECO:0000313" key="5">
    <source>
        <dbReference type="Proteomes" id="UP000267096"/>
    </source>
</evidence>
<dbReference type="GO" id="GO:0004725">
    <property type="term" value="F:protein tyrosine phosphatase activity"/>
    <property type="evidence" value="ECO:0007669"/>
    <property type="project" value="InterPro"/>
</dbReference>